<gene>
    <name evidence="4" type="ORF">KIM322_09550</name>
</gene>
<reference evidence="4 5" key="1">
    <citation type="journal article" date="2023" name="Microbiol. Spectr.">
        <title>Symbiosis of Carpenter Bees with Uncharacterized Lactic Acid Bacteria Showing NAD Auxotrophy.</title>
        <authorList>
            <person name="Kawasaki S."/>
            <person name="Ozawa K."/>
            <person name="Mori T."/>
            <person name="Yamamoto A."/>
            <person name="Ito M."/>
            <person name="Ohkuma M."/>
            <person name="Sakamoto M."/>
            <person name="Matsutani M."/>
        </authorList>
    </citation>
    <scope>NUCLEOTIDE SEQUENCE [LARGE SCALE GENOMIC DNA]</scope>
    <source>
        <strain evidence="4 5">Kim32-2</strain>
    </source>
</reference>
<dbReference type="CDD" id="cd04301">
    <property type="entry name" value="NAT_SF"/>
    <property type="match status" value="2"/>
</dbReference>
<dbReference type="PANTHER" id="PTHR43877">
    <property type="entry name" value="AMINOALKYLPHOSPHONATE N-ACETYLTRANSFERASE-RELATED-RELATED"/>
    <property type="match status" value="1"/>
</dbReference>
<dbReference type="Pfam" id="PF00583">
    <property type="entry name" value="Acetyltransf_1"/>
    <property type="match status" value="2"/>
</dbReference>
<feature type="domain" description="N-acetyltransferase" evidence="3">
    <location>
        <begin position="157"/>
        <end position="297"/>
    </location>
</feature>
<dbReference type="EMBL" id="AP026803">
    <property type="protein sequence ID" value="BDR60694.1"/>
    <property type="molecule type" value="Genomic_DNA"/>
</dbReference>
<dbReference type="PANTHER" id="PTHR43877:SF2">
    <property type="entry name" value="AMINOALKYLPHOSPHONATE N-ACETYLTRANSFERASE-RELATED"/>
    <property type="match status" value="1"/>
</dbReference>
<feature type="domain" description="N-acetyltransferase" evidence="3">
    <location>
        <begin position="4"/>
        <end position="152"/>
    </location>
</feature>
<dbReference type="InterPro" id="IPR000182">
    <property type="entry name" value="GNAT_dom"/>
</dbReference>
<evidence type="ECO:0000256" key="1">
    <source>
        <dbReference type="ARBA" id="ARBA00022679"/>
    </source>
</evidence>
<proteinExistence type="predicted"/>
<protein>
    <submittedName>
        <fullName evidence="4">N-acetyltransferase</fullName>
    </submittedName>
</protein>
<dbReference type="PROSITE" id="PS51186">
    <property type="entry name" value="GNAT"/>
    <property type="match status" value="2"/>
</dbReference>
<accession>A0ABN6SKI2</accession>
<evidence type="ECO:0000313" key="4">
    <source>
        <dbReference type="EMBL" id="BDR60694.1"/>
    </source>
</evidence>
<keyword evidence="1" id="KW-0808">Transferase</keyword>
<sequence>MNYVEKVSLNPTEVAQAKELTQKVHAADGTYEDIYLSNRYNYFAEMPTFVLAYEASKLVGLTMLYADDEPDEVVDVHLEVAPDFRRRGIAKEMLVRAEKILGGYGYHNYNYVSEKNFLEQNSDFLLKTGLVIKDRTYNMRTKSPLRVGPTDQLDQTLAVNELKQADVAEVAKFHSKAFGDNLTSSTKYIEEGLQNEETSSFVLLYQNKIVGYCAVELGSYDYFFGLFIASAVRNRGFATFFVKKMTQLLQQKGSKEFVLDVETDNTAAIHAYQNAGFKINGETDYLEQKAGKSSGLK</sequence>
<keyword evidence="2" id="KW-0012">Acyltransferase</keyword>
<evidence type="ECO:0000259" key="3">
    <source>
        <dbReference type="PROSITE" id="PS51186"/>
    </source>
</evidence>
<dbReference type="Proteomes" id="UP001321741">
    <property type="component" value="Chromosome"/>
</dbReference>
<dbReference type="SUPFAM" id="SSF55729">
    <property type="entry name" value="Acyl-CoA N-acyltransferases (Nat)"/>
    <property type="match status" value="1"/>
</dbReference>
<keyword evidence="5" id="KW-1185">Reference proteome</keyword>
<evidence type="ECO:0000256" key="2">
    <source>
        <dbReference type="ARBA" id="ARBA00023315"/>
    </source>
</evidence>
<dbReference type="RefSeq" id="WP_317636946.1">
    <property type="nucleotide sequence ID" value="NZ_AP026803.1"/>
</dbReference>
<name>A0ABN6SKI2_9LACO</name>
<organism evidence="4 5">
    <name type="scientific">Lactobacillus xylocopicola</name>
    <dbReference type="NCBI Taxonomy" id="2976676"/>
    <lineage>
        <taxon>Bacteria</taxon>
        <taxon>Bacillati</taxon>
        <taxon>Bacillota</taxon>
        <taxon>Bacilli</taxon>
        <taxon>Lactobacillales</taxon>
        <taxon>Lactobacillaceae</taxon>
        <taxon>Lactobacillus</taxon>
    </lineage>
</organism>
<dbReference type="InterPro" id="IPR016181">
    <property type="entry name" value="Acyl_CoA_acyltransferase"/>
</dbReference>
<dbReference type="InterPro" id="IPR050832">
    <property type="entry name" value="Bact_Acetyltransf"/>
</dbReference>
<evidence type="ECO:0000313" key="5">
    <source>
        <dbReference type="Proteomes" id="UP001321741"/>
    </source>
</evidence>
<dbReference type="Gene3D" id="3.40.630.30">
    <property type="match status" value="2"/>
</dbReference>